<dbReference type="GeneID" id="97823525"/>
<dbReference type="RefSeq" id="WP_057958234.1">
    <property type="nucleotide sequence ID" value="NZ_CP077085.1"/>
</dbReference>
<evidence type="ECO:0000313" key="3">
    <source>
        <dbReference type="Proteomes" id="UP001148189"/>
    </source>
</evidence>
<keyword evidence="3" id="KW-1185">Reference proteome</keyword>
<feature type="transmembrane region" description="Helical" evidence="1">
    <location>
        <begin position="25"/>
        <end position="46"/>
    </location>
</feature>
<reference evidence="2" key="1">
    <citation type="submission" date="2022-05" db="EMBL/GenBank/DDBJ databases">
        <title>Novel Pseudomonas spp. Isolated from a Rainbow Trout Aquaculture Facility.</title>
        <authorList>
            <person name="Testerman T."/>
            <person name="Graf J."/>
        </authorList>
    </citation>
    <scope>NUCLEOTIDE SEQUENCE</scope>
    <source>
        <strain evidence="2">ID1050</strain>
    </source>
</reference>
<sequence length="62" mass="6930">MFLTFMMKLYVQLQLFFHRKEGATAIEYVILVAVIALVVLAAGQLLGPQIADMFERIGDALT</sequence>
<accession>A0ABT5NIU5</accession>
<comment type="caution">
    <text evidence="2">The sequence shown here is derived from an EMBL/GenBank/DDBJ whole genome shotgun (WGS) entry which is preliminary data.</text>
</comment>
<dbReference type="Pfam" id="PF04964">
    <property type="entry name" value="Flp_Fap"/>
    <property type="match status" value="1"/>
</dbReference>
<organism evidence="2 3">
    <name type="scientific">Pseudomonas shahriarae</name>
    <dbReference type="NCBI Taxonomy" id="2745512"/>
    <lineage>
        <taxon>Bacteria</taxon>
        <taxon>Pseudomonadati</taxon>
        <taxon>Pseudomonadota</taxon>
        <taxon>Gammaproteobacteria</taxon>
        <taxon>Pseudomonadales</taxon>
        <taxon>Pseudomonadaceae</taxon>
        <taxon>Pseudomonas</taxon>
    </lineage>
</organism>
<evidence type="ECO:0000313" key="2">
    <source>
        <dbReference type="EMBL" id="MDD0988457.1"/>
    </source>
</evidence>
<keyword evidence="1" id="KW-0472">Membrane</keyword>
<protein>
    <submittedName>
        <fullName evidence="2">Flp family type IVb pilin</fullName>
    </submittedName>
</protein>
<proteinExistence type="predicted"/>
<dbReference type="Proteomes" id="UP001148189">
    <property type="component" value="Unassembled WGS sequence"/>
</dbReference>
<dbReference type="EMBL" id="JAMDHD010000050">
    <property type="protein sequence ID" value="MDD0988457.1"/>
    <property type="molecule type" value="Genomic_DNA"/>
</dbReference>
<gene>
    <name evidence="2" type="ORF">M5G21_26215</name>
</gene>
<keyword evidence="1" id="KW-0812">Transmembrane</keyword>
<evidence type="ECO:0000256" key="1">
    <source>
        <dbReference type="SAM" id="Phobius"/>
    </source>
</evidence>
<name>A0ABT5NIU5_9PSED</name>
<keyword evidence="1" id="KW-1133">Transmembrane helix</keyword>
<dbReference type="InterPro" id="IPR007047">
    <property type="entry name" value="Flp_Fap"/>
</dbReference>